<dbReference type="InterPro" id="IPR027417">
    <property type="entry name" value="P-loop_NTPase"/>
</dbReference>
<evidence type="ECO:0000256" key="9">
    <source>
        <dbReference type="ARBA" id="ARBA00022777"/>
    </source>
</evidence>
<dbReference type="InterPro" id="IPR003758">
    <property type="entry name" value="LpxK"/>
</dbReference>
<keyword evidence="6 13" id="KW-0441">Lipid A biosynthesis</keyword>
<dbReference type="Pfam" id="PF02606">
    <property type="entry name" value="LpxK"/>
    <property type="match status" value="1"/>
</dbReference>
<keyword evidence="7 13" id="KW-0808">Transferase</keyword>
<keyword evidence="14" id="KW-0812">Transmembrane</keyword>
<evidence type="ECO:0000313" key="16">
    <source>
        <dbReference type="Proteomes" id="UP000824366"/>
    </source>
</evidence>
<dbReference type="PANTHER" id="PTHR42724">
    <property type="entry name" value="TETRAACYLDISACCHARIDE 4'-KINASE"/>
    <property type="match status" value="1"/>
</dbReference>
<comment type="pathway">
    <text evidence="2 13">Glycolipid biosynthesis; lipid IV(A) biosynthesis; lipid IV(A) from (3R)-3-hydroxytetradecanoyl-[acyl-carrier-protein] and UDP-N-acetyl-alpha-D-glucosamine: step 6/6.</text>
</comment>
<evidence type="ECO:0000256" key="5">
    <source>
        <dbReference type="ARBA" id="ARBA00022516"/>
    </source>
</evidence>
<evidence type="ECO:0000256" key="6">
    <source>
        <dbReference type="ARBA" id="ARBA00022556"/>
    </source>
</evidence>
<keyword evidence="8 13" id="KW-0547">Nucleotide-binding</keyword>
<keyword evidence="5 13" id="KW-0444">Lipid biosynthesis</keyword>
<dbReference type="PANTHER" id="PTHR42724:SF1">
    <property type="entry name" value="TETRAACYLDISACCHARIDE 4'-KINASE, MITOCHONDRIAL-RELATED"/>
    <property type="match status" value="1"/>
</dbReference>
<evidence type="ECO:0000256" key="12">
    <source>
        <dbReference type="ARBA" id="ARBA00029757"/>
    </source>
</evidence>
<dbReference type="RefSeq" id="WP_223909695.1">
    <property type="nucleotide sequence ID" value="NZ_AP024238.1"/>
</dbReference>
<feature type="transmembrane region" description="Helical" evidence="14">
    <location>
        <begin position="22"/>
        <end position="40"/>
    </location>
</feature>
<evidence type="ECO:0000256" key="7">
    <source>
        <dbReference type="ARBA" id="ARBA00022679"/>
    </source>
</evidence>
<comment type="similarity">
    <text evidence="13">Belongs to the LpxK family.</text>
</comment>
<proteinExistence type="inferred from homology"/>
<keyword evidence="16" id="KW-1185">Reference proteome</keyword>
<evidence type="ECO:0000313" key="15">
    <source>
        <dbReference type="EMBL" id="BCO26353.1"/>
    </source>
</evidence>
<evidence type="ECO:0000256" key="4">
    <source>
        <dbReference type="ARBA" id="ARBA00016436"/>
    </source>
</evidence>
<evidence type="ECO:0000256" key="2">
    <source>
        <dbReference type="ARBA" id="ARBA00004870"/>
    </source>
</evidence>
<keyword evidence="11 13" id="KW-0443">Lipid metabolism</keyword>
<keyword evidence="9 13" id="KW-0418">Kinase</keyword>
<comment type="catalytic activity">
    <reaction evidence="13">
        <text>a lipid A disaccharide + ATP = a lipid IVA + ADP + H(+)</text>
        <dbReference type="Rhea" id="RHEA:67840"/>
        <dbReference type="ChEBI" id="CHEBI:15378"/>
        <dbReference type="ChEBI" id="CHEBI:30616"/>
        <dbReference type="ChEBI" id="CHEBI:176343"/>
        <dbReference type="ChEBI" id="CHEBI:176425"/>
        <dbReference type="ChEBI" id="CHEBI:456216"/>
        <dbReference type="EC" id="2.7.1.130"/>
    </reaction>
</comment>
<dbReference type="SUPFAM" id="SSF52540">
    <property type="entry name" value="P-loop containing nucleoside triphosphate hydrolases"/>
    <property type="match status" value="1"/>
</dbReference>
<name>A0ABN6D4A1_9BURK</name>
<evidence type="ECO:0000256" key="14">
    <source>
        <dbReference type="SAM" id="Phobius"/>
    </source>
</evidence>
<evidence type="ECO:0000256" key="10">
    <source>
        <dbReference type="ARBA" id="ARBA00022840"/>
    </source>
</evidence>
<dbReference type="NCBIfam" id="TIGR00682">
    <property type="entry name" value="lpxK"/>
    <property type="match status" value="1"/>
</dbReference>
<organism evidence="15 16">
    <name type="scientific">Rhodoferax lithotrophicus</name>
    <dbReference type="NCBI Taxonomy" id="2798804"/>
    <lineage>
        <taxon>Bacteria</taxon>
        <taxon>Pseudomonadati</taxon>
        <taxon>Pseudomonadota</taxon>
        <taxon>Betaproteobacteria</taxon>
        <taxon>Burkholderiales</taxon>
        <taxon>Comamonadaceae</taxon>
        <taxon>Rhodoferax</taxon>
    </lineage>
</organism>
<reference evidence="15 16" key="1">
    <citation type="journal article" date="2021" name="Microbiol. Spectr.">
        <title>A Single Bacterium Capable of Oxidation and Reduction of Iron at Circumneutral pH.</title>
        <authorList>
            <person name="Kato S."/>
            <person name="Ohkuma M."/>
        </authorList>
    </citation>
    <scope>NUCLEOTIDE SEQUENCE [LARGE SCALE GENOMIC DNA]</scope>
    <source>
        <strain evidence="15 16">MIZ03</strain>
    </source>
</reference>
<dbReference type="HAMAP" id="MF_00409">
    <property type="entry name" value="LpxK"/>
    <property type="match status" value="1"/>
</dbReference>
<comment type="function">
    <text evidence="1 13">Transfers the gamma-phosphate of ATP to the 4'-position of a tetraacyldisaccharide 1-phosphate intermediate (termed DS-1-P) to form tetraacyldisaccharide 1,4'-bis-phosphate (lipid IVA).</text>
</comment>
<keyword evidence="14" id="KW-1133">Transmembrane helix</keyword>
<gene>
    <name evidence="13" type="primary">lpxK</name>
    <name evidence="15" type="ORF">MIZ03_1233</name>
</gene>
<dbReference type="EMBL" id="AP024238">
    <property type="protein sequence ID" value="BCO26353.1"/>
    <property type="molecule type" value="Genomic_DNA"/>
</dbReference>
<accession>A0ABN6D4A1</accession>
<keyword evidence="14" id="KW-0472">Membrane</keyword>
<evidence type="ECO:0000256" key="8">
    <source>
        <dbReference type="ARBA" id="ARBA00022741"/>
    </source>
</evidence>
<dbReference type="Proteomes" id="UP000824366">
    <property type="component" value="Chromosome"/>
</dbReference>
<feature type="binding site" evidence="13">
    <location>
        <begin position="66"/>
        <end position="73"/>
    </location>
    <ligand>
        <name>ATP</name>
        <dbReference type="ChEBI" id="CHEBI:30616"/>
    </ligand>
</feature>
<evidence type="ECO:0000256" key="13">
    <source>
        <dbReference type="HAMAP-Rule" id="MF_00409"/>
    </source>
</evidence>
<keyword evidence="10 13" id="KW-0067">ATP-binding</keyword>
<evidence type="ECO:0000256" key="11">
    <source>
        <dbReference type="ARBA" id="ARBA00023098"/>
    </source>
</evidence>
<protein>
    <recommendedName>
        <fullName evidence="4 13">Tetraacyldisaccharide 4'-kinase</fullName>
        <ecNumber evidence="3 13">2.7.1.130</ecNumber>
    </recommendedName>
    <alternativeName>
        <fullName evidence="12 13">Lipid A 4'-kinase</fullName>
    </alternativeName>
</protein>
<sequence>MTAPSQPAWQDTLRQAWTERGLLAWCFWPTSLLYGALVRLRGWLYRLHILKTERVKVPLVVVGNVVAGGVGKTPVVMALVEHWQAQGLAVGVISRGYGRRTLGCLEVTAHARAQDVGDEPSLIQRRTQAPVFVAERRIDAARALLAAYPQTQLIVSDDGLQHLALHRDLEIGVFDDRGVGNGWLLPAGPLREPWPRPLDLVVHTGQHPVFAGFAARRTLADWAQRADGSRVALSELASWATSMADTSTHEPKPPLFALAGIAQPEAFFAMLRTRGVHPEHTLSLPDHNEFESASCNEYKLYSLICTEKDAVKLWPLRPDALAVPLICTLPEAFFKQLDAHITDLLTSPR</sequence>
<dbReference type="EC" id="2.7.1.130" evidence="3 13"/>
<evidence type="ECO:0000256" key="3">
    <source>
        <dbReference type="ARBA" id="ARBA00012071"/>
    </source>
</evidence>
<evidence type="ECO:0000256" key="1">
    <source>
        <dbReference type="ARBA" id="ARBA00002274"/>
    </source>
</evidence>